<keyword evidence="4" id="KW-1015">Disulfide bond</keyword>
<dbReference type="PANTHER" id="PTHR34876">
    <property type="match status" value="1"/>
</dbReference>
<name>A0AAC9PVA5_9PSEU</name>
<dbReference type="EMBL" id="CP016076">
    <property type="protein sequence ID" value="APU17751.1"/>
    <property type="molecule type" value="Genomic_DNA"/>
</dbReference>
<evidence type="ECO:0000256" key="2">
    <source>
        <dbReference type="ARBA" id="ARBA00022801"/>
    </source>
</evidence>
<reference evidence="12" key="1">
    <citation type="submission" date="2016-06" db="EMBL/GenBank/DDBJ databases">
        <title>Complete genome sequence of Actinoalloteichus fjordicus DSM 46855 (=ADI127-17), type strain of the new species Actinoalloteichus fjordicus.</title>
        <authorList>
            <person name="Ruckert C."/>
            <person name="Nouioui I."/>
            <person name="Willmese J."/>
            <person name="van Wezel G."/>
            <person name="Klenk H.-P."/>
            <person name="Kalinowski J."/>
            <person name="Zotchev S.B."/>
        </authorList>
    </citation>
    <scope>NUCLEOTIDE SEQUENCE [LARGE SCALE GENOMIC DNA]</scope>
    <source>
        <strain evidence="12">ADI127-7</strain>
    </source>
</reference>
<dbReference type="Pfam" id="PF01341">
    <property type="entry name" value="Glyco_hydro_6"/>
    <property type="match status" value="1"/>
</dbReference>
<feature type="region of interest" description="Disordered" evidence="10">
    <location>
        <begin position="60"/>
        <end position="106"/>
    </location>
</feature>
<proteinExistence type="inferred from homology"/>
<dbReference type="PRINTS" id="PR00733">
    <property type="entry name" value="GLHYDRLASE6"/>
</dbReference>
<keyword evidence="6 9" id="KW-0326">Glycosidase</keyword>
<dbReference type="GO" id="GO:0030245">
    <property type="term" value="P:cellulose catabolic process"/>
    <property type="evidence" value="ECO:0007669"/>
    <property type="project" value="UniProtKB-KW"/>
</dbReference>
<dbReference type="AlphaFoldDB" id="A0AAC9PVA5"/>
<dbReference type="EC" id="3.2.1.-" evidence="9"/>
<dbReference type="GO" id="GO:0004553">
    <property type="term" value="F:hydrolase activity, hydrolyzing O-glycosyl compounds"/>
    <property type="evidence" value="ECO:0007669"/>
    <property type="project" value="InterPro"/>
</dbReference>
<dbReference type="InterPro" id="IPR001524">
    <property type="entry name" value="Glyco_hydro_6_CS"/>
</dbReference>
<dbReference type="KEGG" id="acad:UA74_28775"/>
<keyword evidence="12" id="KW-1185">Reference proteome</keyword>
<keyword evidence="7 9" id="KW-0624">Polysaccharide degradation</keyword>
<dbReference type="Gene3D" id="3.20.20.40">
    <property type="entry name" value="1, 4-beta cellobiohydrolase"/>
    <property type="match status" value="1"/>
</dbReference>
<feature type="active site" evidence="8">
    <location>
        <position position="193"/>
    </location>
</feature>
<sequence length="407" mass="43714">MVRFAKALLVFAPMLSLFGWWDDDVHLPRPSSVQETLESIEIDLDFGGWWPFSDSWPFFNPRPPGGPSPAPPDPPATAPDDPSPPVAEEPTEPTTPGVPPLSDWPEWLASGGDPADLVGFNGFYGDQRTGVHRWISQNPRDPLAVLLTREIASQPVAYWVADGAGAELSVFVETAAAENMVPVVVAYNIPHRDCGQHSSGGAADAEAYRDWVDEELVPAFGDHAAMLILEPDSLIHLSCLSGGLQDERLSLLSYAVEMLAERAPNTAVYLDGGDGVHNSPAEMAPRLAAAGIENARGFAVNVSNYNTDEQTDAFAAEMRRLLTEDHDVDAGYVVDTSRNGAGPGGDWCNPPDRRLGEPPRLATEGEAADAQLWIKHPGTSDGDCGIGRGTVSGEFYPDIARELLSLN</sequence>
<keyword evidence="3 9" id="KW-0136">Cellulose degradation</keyword>
<evidence type="ECO:0000256" key="9">
    <source>
        <dbReference type="RuleBase" id="RU361186"/>
    </source>
</evidence>
<gene>
    <name evidence="11" type="ORF">UA74_28775</name>
</gene>
<dbReference type="PANTHER" id="PTHR34876:SF4">
    <property type="entry name" value="1,4-BETA-D-GLUCAN CELLOBIOHYDROLASE C-RELATED"/>
    <property type="match status" value="1"/>
</dbReference>
<evidence type="ECO:0000256" key="7">
    <source>
        <dbReference type="ARBA" id="ARBA00023326"/>
    </source>
</evidence>
<evidence type="ECO:0000256" key="8">
    <source>
        <dbReference type="PROSITE-ProRule" id="PRU10056"/>
    </source>
</evidence>
<dbReference type="InterPro" id="IPR016288">
    <property type="entry name" value="Beta_cellobiohydrolase"/>
</dbReference>
<dbReference type="RefSeq" id="WP_198042872.1">
    <property type="nucleotide sequence ID" value="NZ_CP016076.1"/>
</dbReference>
<evidence type="ECO:0000256" key="5">
    <source>
        <dbReference type="ARBA" id="ARBA00023277"/>
    </source>
</evidence>
<dbReference type="PROSITE" id="PS00655">
    <property type="entry name" value="GLYCOSYL_HYDROL_F6_1"/>
    <property type="match status" value="1"/>
</dbReference>
<evidence type="ECO:0000313" key="12">
    <source>
        <dbReference type="Proteomes" id="UP000185511"/>
    </source>
</evidence>
<dbReference type="Proteomes" id="UP000185511">
    <property type="component" value="Chromosome"/>
</dbReference>
<keyword evidence="1" id="KW-0732">Signal</keyword>
<feature type="compositionally biased region" description="Pro residues" evidence="10">
    <location>
        <begin position="60"/>
        <end position="87"/>
    </location>
</feature>
<accession>A0AAC9PVA5</accession>
<keyword evidence="5 9" id="KW-0119">Carbohydrate metabolism</keyword>
<evidence type="ECO:0000256" key="4">
    <source>
        <dbReference type="ARBA" id="ARBA00023157"/>
    </source>
</evidence>
<comment type="similarity">
    <text evidence="9">Belongs to the glycosyl hydrolase family 6.</text>
</comment>
<evidence type="ECO:0000313" key="11">
    <source>
        <dbReference type="EMBL" id="APU17751.1"/>
    </source>
</evidence>
<organism evidence="11 12">
    <name type="scientific">Actinoalloteichus fjordicus</name>
    <dbReference type="NCBI Taxonomy" id="1612552"/>
    <lineage>
        <taxon>Bacteria</taxon>
        <taxon>Bacillati</taxon>
        <taxon>Actinomycetota</taxon>
        <taxon>Actinomycetes</taxon>
        <taxon>Pseudonocardiales</taxon>
        <taxon>Pseudonocardiaceae</taxon>
        <taxon>Actinoalloteichus</taxon>
    </lineage>
</organism>
<evidence type="ECO:0000256" key="6">
    <source>
        <dbReference type="ARBA" id="ARBA00023295"/>
    </source>
</evidence>
<evidence type="ECO:0000256" key="10">
    <source>
        <dbReference type="SAM" id="MobiDB-lite"/>
    </source>
</evidence>
<dbReference type="SUPFAM" id="SSF51989">
    <property type="entry name" value="Glycosyl hydrolases family 6, cellulases"/>
    <property type="match status" value="1"/>
</dbReference>
<keyword evidence="2 9" id="KW-0378">Hydrolase</keyword>
<evidence type="ECO:0000256" key="3">
    <source>
        <dbReference type="ARBA" id="ARBA00023001"/>
    </source>
</evidence>
<dbReference type="InterPro" id="IPR036434">
    <property type="entry name" value="Beta_cellobiohydrolase_sf"/>
</dbReference>
<evidence type="ECO:0000256" key="1">
    <source>
        <dbReference type="ARBA" id="ARBA00022729"/>
    </source>
</evidence>
<protein>
    <recommendedName>
        <fullName evidence="9">Glucanase</fullName>
        <ecNumber evidence="9">3.2.1.-</ecNumber>
    </recommendedName>
</protein>